<gene>
    <name evidence="2" type="ORF">FIESC28_02974</name>
</gene>
<dbReference type="OrthoDB" id="3061561at2759"/>
<comment type="caution">
    <text evidence="2">The sequence shown here is derived from an EMBL/GenBank/DDBJ whole genome shotgun (WGS) entry which is preliminary data.</text>
</comment>
<dbReference type="AlphaFoldDB" id="A0A366S4I3"/>
<dbReference type="Proteomes" id="UP000253153">
    <property type="component" value="Unassembled WGS sequence"/>
</dbReference>
<dbReference type="EMBL" id="QKXC01000060">
    <property type="protein sequence ID" value="RBR24241.1"/>
    <property type="molecule type" value="Genomic_DNA"/>
</dbReference>
<keyword evidence="1" id="KW-0812">Transmembrane</keyword>
<reference evidence="2 3" key="1">
    <citation type="submission" date="2018-06" db="EMBL/GenBank/DDBJ databases">
        <title>Fusarium incarnatum-equiseti species complex species 28.</title>
        <authorList>
            <person name="Gardiner D.M."/>
        </authorList>
    </citation>
    <scope>NUCLEOTIDE SEQUENCE [LARGE SCALE GENOMIC DNA]</scope>
    <source>
        <strain evidence="2 3">FIESC_28</strain>
    </source>
</reference>
<evidence type="ECO:0000313" key="3">
    <source>
        <dbReference type="Proteomes" id="UP000253153"/>
    </source>
</evidence>
<protein>
    <submittedName>
        <fullName evidence="2">Uncharacterized protein</fullName>
    </submittedName>
</protein>
<proteinExistence type="predicted"/>
<dbReference type="PANTHER" id="PTHR35043">
    <property type="entry name" value="TRANSCRIPTION FACTOR DOMAIN-CONTAINING PROTEIN"/>
    <property type="match status" value="1"/>
</dbReference>
<organism evidence="2 3">
    <name type="scientific">Fusarium coffeatum</name>
    <dbReference type="NCBI Taxonomy" id="231269"/>
    <lineage>
        <taxon>Eukaryota</taxon>
        <taxon>Fungi</taxon>
        <taxon>Dikarya</taxon>
        <taxon>Ascomycota</taxon>
        <taxon>Pezizomycotina</taxon>
        <taxon>Sordariomycetes</taxon>
        <taxon>Hypocreomycetidae</taxon>
        <taxon>Hypocreales</taxon>
        <taxon>Nectriaceae</taxon>
        <taxon>Fusarium</taxon>
        <taxon>Fusarium incarnatum-equiseti species complex</taxon>
    </lineage>
</organism>
<name>A0A366S4I3_9HYPO</name>
<keyword evidence="1" id="KW-0472">Membrane</keyword>
<keyword evidence="1" id="KW-1133">Transmembrane helix</keyword>
<keyword evidence="3" id="KW-1185">Reference proteome</keyword>
<dbReference type="RefSeq" id="XP_031018832.1">
    <property type="nucleotide sequence ID" value="XM_031157123.1"/>
</dbReference>
<feature type="transmembrane region" description="Helical" evidence="1">
    <location>
        <begin position="380"/>
        <end position="402"/>
    </location>
</feature>
<dbReference type="GeneID" id="41992419"/>
<accession>A0A366S4I3</accession>
<dbReference type="PANTHER" id="PTHR35043:SF7">
    <property type="entry name" value="TRANSCRIPTION FACTOR DOMAIN-CONTAINING PROTEIN"/>
    <property type="match status" value="1"/>
</dbReference>
<evidence type="ECO:0000313" key="2">
    <source>
        <dbReference type="EMBL" id="RBR24241.1"/>
    </source>
</evidence>
<sequence length="431" mass="49322">MGPHNSVCTRARVLRNIQKESQAYNWKPDADFEINLKYAFCIVMGAVRFDVHDILSLSDLDEIHRDYFQNNGHRRRSVRPGPAAIIKLAEGGHWIQIPNQDIDDKSKADIIQKTLVVIQVLWMVTQCIARRIYDLPLSLLEVHTIVHVVCAILLYACWFEKPLNIQEAMVIPTQDFKNDLAVMLQPSFYSEVSCKMALFAPKTDDDAVPPTDVDGLPMQWVEPQAGLTMYEGNILPSGLALSKSKIKKPWPSEIYYIDPQGESTGASILLEHEFLARWEAILNTLSSVDRGMLARGSKKIIMQRIDKREEPHDSSSDRKVLFLPLLEELEPKLVSDWQKLFWDGESILHLEWVDITETEDIRTLKESVTRLDMDIFSLRFMVLAMVLSGLYGGVHLTIWGQAFPSYVEELMWKQFAWSRFALEAMVSIATE</sequence>
<evidence type="ECO:0000256" key="1">
    <source>
        <dbReference type="SAM" id="Phobius"/>
    </source>
</evidence>